<dbReference type="EMBL" id="CAJFDH010000006">
    <property type="protein sequence ID" value="CAD5229557.1"/>
    <property type="molecule type" value="Genomic_DNA"/>
</dbReference>
<dbReference type="GO" id="GO:0002098">
    <property type="term" value="P:tRNA wobble uridine modification"/>
    <property type="evidence" value="ECO:0007669"/>
    <property type="project" value="InterPro"/>
</dbReference>
<evidence type="ECO:0000256" key="1">
    <source>
        <dbReference type="ARBA" id="ARBA00004123"/>
    </source>
</evidence>
<evidence type="ECO:0000256" key="2">
    <source>
        <dbReference type="ARBA" id="ARBA00004496"/>
    </source>
</evidence>
<evidence type="ECO:0000256" key="8">
    <source>
        <dbReference type="ARBA" id="ARBA00023242"/>
    </source>
</evidence>
<dbReference type="InterPro" id="IPR008728">
    <property type="entry name" value="Elongator_complex_protein_4"/>
</dbReference>
<dbReference type="PANTHER" id="PTHR12896">
    <property type="entry name" value="PAX6 NEIGHBOR PROTEIN PAXNEB"/>
    <property type="match status" value="1"/>
</dbReference>
<comment type="pathway">
    <text evidence="3">tRNA modification; 5-methoxycarbonylmethyl-2-thiouridine-tRNA biosynthesis.</text>
</comment>
<dbReference type="GO" id="GO:0008023">
    <property type="term" value="C:transcription elongation factor complex"/>
    <property type="evidence" value="ECO:0007669"/>
    <property type="project" value="TreeGrafter"/>
</dbReference>
<dbReference type="Proteomes" id="UP000783686">
    <property type="component" value="Unassembled WGS sequence"/>
</dbReference>
<dbReference type="Pfam" id="PF05625">
    <property type="entry name" value="PAXNEB"/>
    <property type="match status" value="1"/>
</dbReference>
<sequence>MIRSGDVAKLPGTRIQNRCVVISVGLDAVDGLMGGGLPVHNLYSISETVGQKFGSYFAKYFVAEGLNSQQQVVIAGLSEPEYLNEIPSCSVEKNDLEALRGGSVKPGEDMTIAWRYSTMSPLNSALSGRDKTKFDLVKTVDISTFDAKLVTTNSYKKLYEDLVSLLQSDDYKAKTGKKMLRIVVNDVGSPLFEDSDNYFTFLRKLKVLLMNTNAVCLLIVNEKLFTTPELDDIVNVSDCFFRIEPHDEDVKRDLALEDSYDGRFHIRKLPHLNSFATNKPNCVDLVFERHRHYLEIKILHLPAVMGGAQPVKSACQTIADSF</sequence>
<gene>
    <name evidence="9" type="ORF">BOKJ2_LOCUS13616</name>
</gene>
<dbReference type="OrthoDB" id="289162at2759"/>
<comment type="subcellular location">
    <subcellularLocation>
        <location evidence="2">Cytoplasm</location>
    </subcellularLocation>
    <subcellularLocation>
        <location evidence="1">Nucleus</location>
    </subcellularLocation>
</comment>
<dbReference type="AlphaFoldDB" id="A0A811LMQ8"/>
<keyword evidence="6" id="KW-0963">Cytoplasm</keyword>
<organism evidence="9 10">
    <name type="scientific">Bursaphelenchus okinawaensis</name>
    <dbReference type="NCBI Taxonomy" id="465554"/>
    <lineage>
        <taxon>Eukaryota</taxon>
        <taxon>Metazoa</taxon>
        <taxon>Ecdysozoa</taxon>
        <taxon>Nematoda</taxon>
        <taxon>Chromadorea</taxon>
        <taxon>Rhabditida</taxon>
        <taxon>Tylenchina</taxon>
        <taxon>Tylenchomorpha</taxon>
        <taxon>Aphelenchoidea</taxon>
        <taxon>Aphelenchoididae</taxon>
        <taxon>Bursaphelenchus</taxon>
    </lineage>
</organism>
<keyword evidence="10" id="KW-1185">Reference proteome</keyword>
<accession>A0A811LMQ8</accession>
<evidence type="ECO:0000313" key="10">
    <source>
        <dbReference type="Proteomes" id="UP000614601"/>
    </source>
</evidence>
<reference evidence="9" key="1">
    <citation type="submission" date="2020-09" db="EMBL/GenBank/DDBJ databases">
        <authorList>
            <person name="Kikuchi T."/>
        </authorList>
    </citation>
    <scope>NUCLEOTIDE SEQUENCE</scope>
    <source>
        <strain evidence="9">SH1</strain>
    </source>
</reference>
<evidence type="ECO:0000256" key="5">
    <source>
        <dbReference type="ARBA" id="ARBA00020265"/>
    </source>
</evidence>
<evidence type="ECO:0000313" key="9">
    <source>
        <dbReference type="EMBL" id="CAD5229557.1"/>
    </source>
</evidence>
<protein>
    <recommendedName>
        <fullName evidence="5">Elongator complex protein 4</fullName>
    </recommendedName>
</protein>
<dbReference type="EMBL" id="CAJFCW020000006">
    <property type="protein sequence ID" value="CAG9126972.1"/>
    <property type="molecule type" value="Genomic_DNA"/>
</dbReference>
<evidence type="ECO:0000256" key="6">
    <source>
        <dbReference type="ARBA" id="ARBA00022490"/>
    </source>
</evidence>
<comment type="similarity">
    <text evidence="4">Belongs to the ELP4 family.</text>
</comment>
<proteinExistence type="inferred from homology"/>
<evidence type="ECO:0000256" key="7">
    <source>
        <dbReference type="ARBA" id="ARBA00022694"/>
    </source>
</evidence>
<evidence type="ECO:0000256" key="4">
    <source>
        <dbReference type="ARBA" id="ARBA00007573"/>
    </source>
</evidence>
<dbReference type="GO" id="GO:0005737">
    <property type="term" value="C:cytoplasm"/>
    <property type="evidence" value="ECO:0007669"/>
    <property type="project" value="UniProtKB-SubCell"/>
</dbReference>
<dbReference type="UniPathway" id="UPA00988"/>
<dbReference type="PANTHER" id="PTHR12896:SF1">
    <property type="entry name" value="ELONGATOR COMPLEX PROTEIN 4"/>
    <property type="match status" value="1"/>
</dbReference>
<dbReference type="InterPro" id="IPR027417">
    <property type="entry name" value="P-loop_NTPase"/>
</dbReference>
<dbReference type="Gene3D" id="3.40.50.300">
    <property type="entry name" value="P-loop containing nucleotide triphosphate hydrolases"/>
    <property type="match status" value="1"/>
</dbReference>
<name>A0A811LMQ8_9BILA</name>
<comment type="caution">
    <text evidence="9">The sequence shown here is derived from an EMBL/GenBank/DDBJ whole genome shotgun (WGS) entry which is preliminary data.</text>
</comment>
<dbReference type="Proteomes" id="UP000614601">
    <property type="component" value="Unassembled WGS sequence"/>
</dbReference>
<keyword evidence="8" id="KW-0539">Nucleus</keyword>
<keyword evidence="7" id="KW-0819">tRNA processing</keyword>
<evidence type="ECO:0000256" key="3">
    <source>
        <dbReference type="ARBA" id="ARBA00005043"/>
    </source>
</evidence>
<dbReference type="GO" id="GO:0033588">
    <property type="term" value="C:elongator holoenzyme complex"/>
    <property type="evidence" value="ECO:0007669"/>
    <property type="project" value="InterPro"/>
</dbReference>